<feature type="domain" description="HTH marR-type" evidence="4">
    <location>
        <begin position="12"/>
        <end position="145"/>
    </location>
</feature>
<dbReference type="AlphaFoldDB" id="A0A0R2UAL0"/>
<accession>A0A0R2UAL0</accession>
<evidence type="ECO:0000259" key="4">
    <source>
        <dbReference type="PROSITE" id="PS50995"/>
    </source>
</evidence>
<evidence type="ECO:0000256" key="1">
    <source>
        <dbReference type="ARBA" id="ARBA00023015"/>
    </source>
</evidence>
<evidence type="ECO:0000256" key="3">
    <source>
        <dbReference type="ARBA" id="ARBA00023163"/>
    </source>
</evidence>
<dbReference type="SUPFAM" id="SSF46785">
    <property type="entry name" value="Winged helix' DNA-binding domain"/>
    <property type="match status" value="1"/>
</dbReference>
<dbReference type="Pfam" id="PF12802">
    <property type="entry name" value="MarR_2"/>
    <property type="match status" value="1"/>
</dbReference>
<dbReference type="EMBL" id="LICA01000161">
    <property type="protein sequence ID" value="KRO94323.1"/>
    <property type="molecule type" value="Genomic_DNA"/>
</dbReference>
<name>A0A0R2UAL0_9GAMM</name>
<dbReference type="PRINTS" id="PR00598">
    <property type="entry name" value="HTHMARR"/>
</dbReference>
<keyword evidence="1" id="KW-0805">Transcription regulation</keyword>
<dbReference type="GO" id="GO:0003677">
    <property type="term" value="F:DNA binding"/>
    <property type="evidence" value="ECO:0007669"/>
    <property type="project" value="UniProtKB-KW"/>
</dbReference>
<dbReference type="InterPro" id="IPR036390">
    <property type="entry name" value="WH_DNA-bd_sf"/>
</dbReference>
<organism evidence="5 6">
    <name type="scientific">SAR92 bacterium BACL26 MAG-121220-bin70</name>
    <dbReference type="NCBI Taxonomy" id="1655626"/>
    <lineage>
        <taxon>Bacteria</taxon>
        <taxon>Pseudomonadati</taxon>
        <taxon>Pseudomonadota</taxon>
        <taxon>Gammaproteobacteria</taxon>
        <taxon>Cellvibrionales</taxon>
        <taxon>Porticoccaceae</taxon>
        <taxon>SAR92 clade</taxon>
    </lineage>
</organism>
<dbReference type="PANTHER" id="PTHR35790:SF4">
    <property type="entry name" value="HTH-TYPE TRANSCRIPTIONAL REGULATOR PCHR"/>
    <property type="match status" value="1"/>
</dbReference>
<evidence type="ECO:0000256" key="2">
    <source>
        <dbReference type="ARBA" id="ARBA00023125"/>
    </source>
</evidence>
<dbReference type="PROSITE" id="PS01117">
    <property type="entry name" value="HTH_MARR_1"/>
    <property type="match status" value="1"/>
</dbReference>
<proteinExistence type="predicted"/>
<reference evidence="5 6" key="1">
    <citation type="submission" date="2015-10" db="EMBL/GenBank/DDBJ databases">
        <title>Metagenome-Assembled Genomes uncover a global brackish microbiome.</title>
        <authorList>
            <person name="Hugerth L.W."/>
            <person name="Larsson J."/>
            <person name="Alneberg J."/>
            <person name="Lindh M.V."/>
            <person name="Legrand C."/>
            <person name="Pinhassi J."/>
            <person name="Andersson A.F."/>
        </authorList>
    </citation>
    <scope>NUCLEOTIDE SEQUENCE [LARGE SCALE GENOMIC DNA]</scope>
    <source>
        <strain evidence="5">BACL26 MAG-121220-bin70</strain>
    </source>
</reference>
<protein>
    <submittedName>
        <fullName evidence="5">MarR family transcriptional regulator</fullName>
    </submittedName>
</protein>
<gene>
    <name evidence="5" type="ORF">ABS24_05370</name>
</gene>
<dbReference type="InterPro" id="IPR052067">
    <property type="entry name" value="Metal_resp_HTH_trans_reg"/>
</dbReference>
<dbReference type="InterPro" id="IPR000835">
    <property type="entry name" value="HTH_MarR-typ"/>
</dbReference>
<dbReference type="InterPro" id="IPR036388">
    <property type="entry name" value="WH-like_DNA-bd_sf"/>
</dbReference>
<dbReference type="PANTHER" id="PTHR35790">
    <property type="entry name" value="HTH-TYPE TRANSCRIPTIONAL REGULATOR PCHR"/>
    <property type="match status" value="1"/>
</dbReference>
<keyword evidence="2" id="KW-0238">DNA-binding</keyword>
<evidence type="ECO:0000313" key="6">
    <source>
        <dbReference type="Proteomes" id="UP000051213"/>
    </source>
</evidence>
<dbReference type="InterPro" id="IPR023187">
    <property type="entry name" value="Tscrpt_reg_MarR-type_CS"/>
</dbReference>
<sequence length="151" mass="17531">MKKTKHQILTLERYLPYRLSILSNRISANIAETYSDKFGLSVTEWRIMAVVGEYPNVSADEVSVKTQIEKSMLSRAITKLLHRSLLEREFGPKDKRRSMLRLTATGLSVYDEVVPISYDYERELLKCFSDAEKDQFSELIDRLYQQAESIS</sequence>
<dbReference type="SMART" id="SM00347">
    <property type="entry name" value="HTH_MARR"/>
    <property type="match status" value="1"/>
</dbReference>
<evidence type="ECO:0000313" key="5">
    <source>
        <dbReference type="EMBL" id="KRO94323.1"/>
    </source>
</evidence>
<dbReference type="Proteomes" id="UP000051213">
    <property type="component" value="Unassembled WGS sequence"/>
</dbReference>
<keyword evidence="3" id="KW-0804">Transcription</keyword>
<dbReference type="GO" id="GO:0003700">
    <property type="term" value="F:DNA-binding transcription factor activity"/>
    <property type="evidence" value="ECO:0007669"/>
    <property type="project" value="InterPro"/>
</dbReference>
<dbReference type="PROSITE" id="PS50995">
    <property type="entry name" value="HTH_MARR_2"/>
    <property type="match status" value="1"/>
</dbReference>
<dbReference type="Gene3D" id="1.10.10.10">
    <property type="entry name" value="Winged helix-like DNA-binding domain superfamily/Winged helix DNA-binding domain"/>
    <property type="match status" value="1"/>
</dbReference>
<comment type="caution">
    <text evidence="5">The sequence shown here is derived from an EMBL/GenBank/DDBJ whole genome shotgun (WGS) entry which is preliminary data.</text>
</comment>